<keyword evidence="4" id="KW-1185">Reference proteome</keyword>
<dbReference type="Pfam" id="PF04168">
    <property type="entry name" value="Alpha-E"/>
    <property type="match status" value="1"/>
</dbReference>
<feature type="domain" description="DUF403" evidence="1">
    <location>
        <begin position="529"/>
        <end position="843"/>
    </location>
</feature>
<dbReference type="InterPro" id="IPR051680">
    <property type="entry name" value="ATP-dep_Glu-Cys_Ligase-2"/>
</dbReference>
<dbReference type="Gene3D" id="3.40.50.11290">
    <property type="match status" value="1"/>
</dbReference>
<evidence type="ECO:0000313" key="3">
    <source>
        <dbReference type="EMBL" id="MDD0816934.1"/>
    </source>
</evidence>
<reference evidence="3 4" key="1">
    <citation type="submission" date="2023-02" db="EMBL/GenBank/DDBJ databases">
        <title>Bacterial whole genome sequence for Curvibacter sp. HBC28.</title>
        <authorList>
            <person name="Le V."/>
            <person name="Ko S.-R."/>
            <person name="Ahn C.-Y."/>
            <person name="Oh H.-M."/>
        </authorList>
    </citation>
    <scope>NUCLEOTIDE SEQUENCE [LARGE SCALE GENOMIC DNA]</scope>
    <source>
        <strain evidence="3 4">HBC28</strain>
    </source>
</reference>
<dbReference type="SUPFAM" id="SSF56059">
    <property type="entry name" value="Glutathione synthetase ATP-binding domain-like"/>
    <property type="match status" value="1"/>
</dbReference>
<proteinExistence type="predicted"/>
<dbReference type="InterPro" id="IPR025841">
    <property type="entry name" value="CP_ATPgrasp_2"/>
</dbReference>
<dbReference type="PANTHER" id="PTHR34595">
    <property type="entry name" value="BLR5612 PROTEIN"/>
    <property type="match status" value="1"/>
</dbReference>
<dbReference type="Gene3D" id="3.30.1490.270">
    <property type="match status" value="1"/>
</dbReference>
<dbReference type="InterPro" id="IPR007296">
    <property type="entry name" value="DUF403"/>
</dbReference>
<name>A0ABT5MLV7_9BURK</name>
<dbReference type="EMBL" id="JAQSIO010000011">
    <property type="protein sequence ID" value="MDD0816934.1"/>
    <property type="molecule type" value="Genomic_DNA"/>
</dbReference>
<dbReference type="PANTHER" id="PTHR34595:SF2">
    <property type="entry name" value="BLR2978 PROTEIN"/>
    <property type="match status" value="1"/>
</dbReference>
<gene>
    <name evidence="3" type="ORF">PSQ39_20045</name>
</gene>
<protein>
    <submittedName>
        <fullName evidence="3">Circularly permuted type 2 ATP-grasp protein</fullName>
    </submittedName>
</protein>
<feature type="domain" description="Circularly permuted ATP-grasp type 2" evidence="2">
    <location>
        <begin position="96"/>
        <end position="480"/>
    </location>
</feature>
<dbReference type="Pfam" id="PF14403">
    <property type="entry name" value="CP_ATPgrasp_2"/>
    <property type="match status" value="1"/>
</dbReference>
<dbReference type="Proteomes" id="UP001528672">
    <property type="component" value="Unassembled WGS sequence"/>
</dbReference>
<accession>A0ABT5MLV7</accession>
<evidence type="ECO:0000313" key="4">
    <source>
        <dbReference type="Proteomes" id="UP001528672"/>
    </source>
</evidence>
<organism evidence="3 4">
    <name type="scientific">Curvibacter microcysteis</name>
    <dbReference type="NCBI Taxonomy" id="3026419"/>
    <lineage>
        <taxon>Bacteria</taxon>
        <taxon>Pseudomonadati</taxon>
        <taxon>Pseudomonadota</taxon>
        <taxon>Betaproteobacteria</taxon>
        <taxon>Burkholderiales</taxon>
        <taxon>Comamonadaceae</taxon>
        <taxon>Curvibacter</taxon>
    </lineage>
</organism>
<evidence type="ECO:0000259" key="2">
    <source>
        <dbReference type="Pfam" id="PF14403"/>
    </source>
</evidence>
<sequence>MKAPRPPSASDWVVPAKEGHFDELLGDLAGKASRPAEAPFTGPWAEFFDHLGSEGLSDLNHRYASLKRQIRDNGVTYNVYADASGLQRPWSLDLFPLIISPSTWAHIETGVLQRVRVLDRVMSDVYGPQHLLASGLLPAALVQGHPGYLRAMKGIKPVGGTHLHIAAFDMARGPDGNWWVLSQRTQAPSGLGYLLENRLAVSRQFPQAFESMHVQRLAGTYRALIEGLKAMSPAGADAHIALLTPGPYNETYFEHAYLARYLGLTLVEGSDLTVRDQRLYLKTLQGLQPVHGLLKRLDDEFLDPLELRPDSTLGVPGLLQAIRAGNVLVANTPGSAFLESPALLGFLPALARHLLNEELLLPALPTWWCGERAALEEVLPLLGESVIKPTYPGSAGRHTFESVSGPSLSQREIDEWAGRILRQNDEHTVQTRLPLSQMPVWRQQGGDNQLARRSVILRVFAVADGPGSWRVLPGGMARLAGANAEIASMQRGGSSADVWVQTPGRVDSTSLLPTHTGTAAVVQRKRVVTSRAAENLFWLGRYTERTENTIRLARVTLASLNGDDQSAQPLLAWLSEMAILGGLVLPSVPPATQARRVFERSLIDGLDKTNRASSVGFNLRALRQAASAVRERLSQEHWNTIVQAEEEFFARLKAPAVGSTPSTIEGMQALEVASGHLAAITGGQTDRMTRDDGWRLLSIGRHIERLAFLSSALSLGLKSGALHDEAGFEATLALFDSTITFHAQFQQSRELAALLDLLVLDRDNPRSLSWVAQTLRGRLARLAGSAPGQLSTLSLLIPNPDLWDLAKLCNAEGSDAHPSLSELLSLCTTAAYSISDDISALYFTHSGDARHSLGA</sequence>
<comment type="caution">
    <text evidence="3">The sequence shown here is derived from an EMBL/GenBank/DDBJ whole genome shotgun (WGS) entry which is preliminary data.</text>
</comment>
<evidence type="ECO:0000259" key="1">
    <source>
        <dbReference type="Pfam" id="PF04168"/>
    </source>
</evidence>